<sequence>MELVFDCEPPETDPAEADDDAFDEPACGDAPCGGHLEEHLPDDCFDPAVSTAVQTEIAEPCGLGPSVALNQLRQECIMEAMKAAPARGTSQ</sequence>
<proteinExistence type="predicted"/>
<reference evidence="2 3" key="1">
    <citation type="journal article" date="2024" name="Nat. Commun.">
        <title>Phylogenomics reveals the evolutionary origins of lichenization in chlorophyte algae.</title>
        <authorList>
            <person name="Puginier C."/>
            <person name="Libourel C."/>
            <person name="Otte J."/>
            <person name="Skaloud P."/>
            <person name="Haon M."/>
            <person name="Grisel S."/>
            <person name="Petersen M."/>
            <person name="Berrin J.G."/>
            <person name="Delaux P.M."/>
            <person name="Dal Grande F."/>
            <person name="Keller J."/>
        </authorList>
    </citation>
    <scope>NUCLEOTIDE SEQUENCE [LARGE SCALE GENOMIC DNA]</scope>
    <source>
        <strain evidence="2 3">SAG 2036</strain>
    </source>
</reference>
<organism evidence="2 3">
    <name type="scientific">Symbiochloris irregularis</name>
    <dbReference type="NCBI Taxonomy" id="706552"/>
    <lineage>
        <taxon>Eukaryota</taxon>
        <taxon>Viridiplantae</taxon>
        <taxon>Chlorophyta</taxon>
        <taxon>core chlorophytes</taxon>
        <taxon>Trebouxiophyceae</taxon>
        <taxon>Trebouxiales</taxon>
        <taxon>Trebouxiaceae</taxon>
        <taxon>Symbiochloris</taxon>
    </lineage>
</organism>
<accession>A0AAW1NP97</accession>
<evidence type="ECO:0000256" key="1">
    <source>
        <dbReference type="SAM" id="MobiDB-lite"/>
    </source>
</evidence>
<feature type="region of interest" description="Disordered" evidence="1">
    <location>
        <begin position="1"/>
        <end position="22"/>
    </location>
</feature>
<evidence type="ECO:0000313" key="3">
    <source>
        <dbReference type="Proteomes" id="UP001465755"/>
    </source>
</evidence>
<evidence type="ECO:0000313" key="2">
    <source>
        <dbReference type="EMBL" id="KAK9787604.1"/>
    </source>
</evidence>
<feature type="compositionally biased region" description="Acidic residues" evidence="1">
    <location>
        <begin position="8"/>
        <end position="22"/>
    </location>
</feature>
<comment type="caution">
    <text evidence="2">The sequence shown here is derived from an EMBL/GenBank/DDBJ whole genome shotgun (WGS) entry which is preliminary data.</text>
</comment>
<keyword evidence="3" id="KW-1185">Reference proteome</keyword>
<dbReference type="Proteomes" id="UP001465755">
    <property type="component" value="Unassembled WGS sequence"/>
</dbReference>
<protein>
    <submittedName>
        <fullName evidence="2">Uncharacterized protein</fullName>
    </submittedName>
</protein>
<dbReference type="EMBL" id="JALJOQ010000245">
    <property type="protein sequence ID" value="KAK9787604.1"/>
    <property type="molecule type" value="Genomic_DNA"/>
</dbReference>
<name>A0AAW1NP97_9CHLO</name>
<dbReference type="AlphaFoldDB" id="A0AAW1NP97"/>
<gene>
    <name evidence="2" type="ORF">WJX73_003538</name>
</gene>